<dbReference type="CDD" id="cd07067">
    <property type="entry name" value="HP_PGM_like"/>
    <property type="match status" value="1"/>
</dbReference>
<dbReference type="InterPro" id="IPR013078">
    <property type="entry name" value="His_Pase_superF_clade-1"/>
</dbReference>
<evidence type="ECO:0000256" key="5">
    <source>
        <dbReference type="ARBA" id="ARBA00023235"/>
    </source>
</evidence>
<dbReference type="EMBL" id="DRNF01000355">
    <property type="protein sequence ID" value="HHJ81089.1"/>
    <property type="molecule type" value="Genomic_DNA"/>
</dbReference>
<sequence length="169" mass="19716">YEILKQNISCKQYVCVHEKSSEWYEHFTAEENDARELKIYISEKLNERYYGDLQGLNKDWAKQHYGAEQVHQWRRSYDNAPPHGESLKTTAERTVPYYTERILPSLRRGEDVLVVAHGNSLRSIIKHIEGMTPQQIIDYDLPTGMPHVYAFDRQAQLVDKCVLSASNQS</sequence>
<comment type="similarity">
    <text evidence="1">Belongs to the phosphoglycerate mutase family. BPG-dependent PGAM subfamily.</text>
</comment>
<evidence type="ECO:0000256" key="2">
    <source>
        <dbReference type="ARBA" id="ARBA00012028"/>
    </source>
</evidence>
<evidence type="ECO:0000256" key="1">
    <source>
        <dbReference type="ARBA" id="ARBA00006717"/>
    </source>
</evidence>
<evidence type="ECO:0000256" key="7">
    <source>
        <dbReference type="PIRSR" id="PIRSR613078-3"/>
    </source>
</evidence>
<dbReference type="GO" id="GO:0004619">
    <property type="term" value="F:phosphoglycerate mutase activity"/>
    <property type="evidence" value="ECO:0007669"/>
    <property type="project" value="UniProtKB-EC"/>
</dbReference>
<keyword evidence="3" id="KW-0312">Gluconeogenesis</keyword>
<reference evidence="8" key="1">
    <citation type="journal article" date="2020" name="mSystems">
        <title>Genome- and Community-Level Interaction Insights into Carbon Utilization and Element Cycling Functions of Hydrothermarchaeota in Hydrothermal Sediment.</title>
        <authorList>
            <person name="Zhou Z."/>
            <person name="Liu Y."/>
            <person name="Xu W."/>
            <person name="Pan J."/>
            <person name="Luo Z.H."/>
            <person name="Li M."/>
        </authorList>
    </citation>
    <scope>NUCLEOTIDE SEQUENCE [LARGE SCALE GENOMIC DNA]</scope>
    <source>
        <strain evidence="8">HyVt-505</strain>
    </source>
</reference>
<keyword evidence="4" id="KW-0324">Glycolysis</keyword>
<name>A0A832J4A7_9GAMM</name>
<dbReference type="InterPro" id="IPR005952">
    <property type="entry name" value="Phosphogly_mut1"/>
</dbReference>
<feature type="non-terminal residue" evidence="8">
    <location>
        <position position="1"/>
    </location>
</feature>
<gene>
    <name evidence="8" type="ORF">ENJ65_05605</name>
</gene>
<dbReference type="SUPFAM" id="SSF53254">
    <property type="entry name" value="Phosphoglycerate mutase-like"/>
    <property type="match status" value="1"/>
</dbReference>
<dbReference type="Gene3D" id="3.40.50.1240">
    <property type="entry name" value="Phosphoglycerate mutase-like"/>
    <property type="match status" value="1"/>
</dbReference>
<feature type="binding site" evidence="6">
    <location>
        <position position="58"/>
    </location>
    <ligand>
        <name>substrate</name>
    </ligand>
</feature>
<dbReference type="EC" id="5.4.2.11" evidence="2"/>
<feature type="binding site" evidence="6">
    <location>
        <begin position="47"/>
        <end position="50"/>
    </location>
    <ligand>
        <name>substrate</name>
    </ligand>
</feature>
<feature type="site" description="Transition state stabilizer" evidence="7">
    <location>
        <position position="117"/>
    </location>
</feature>
<dbReference type="GO" id="GO:0006094">
    <property type="term" value="P:gluconeogenesis"/>
    <property type="evidence" value="ECO:0007669"/>
    <property type="project" value="UniProtKB-KW"/>
</dbReference>
<dbReference type="Pfam" id="PF00300">
    <property type="entry name" value="His_Phos_1"/>
    <property type="match status" value="1"/>
</dbReference>
<evidence type="ECO:0000256" key="4">
    <source>
        <dbReference type="ARBA" id="ARBA00023152"/>
    </source>
</evidence>
<feature type="binding site" evidence="6">
    <location>
        <begin position="118"/>
        <end position="119"/>
    </location>
    <ligand>
        <name>substrate</name>
    </ligand>
</feature>
<evidence type="ECO:0000256" key="3">
    <source>
        <dbReference type="ARBA" id="ARBA00022432"/>
    </source>
</evidence>
<dbReference type="GO" id="GO:0006096">
    <property type="term" value="P:glycolytic process"/>
    <property type="evidence" value="ECO:0007669"/>
    <property type="project" value="UniProtKB-KW"/>
</dbReference>
<dbReference type="NCBIfam" id="TIGR01258">
    <property type="entry name" value="pgm_1"/>
    <property type="match status" value="1"/>
</dbReference>
<accession>A0A832J4A7</accession>
<dbReference type="AlphaFoldDB" id="A0A832J4A7"/>
<dbReference type="PANTHER" id="PTHR11931">
    <property type="entry name" value="PHOSPHOGLYCERATE MUTASE"/>
    <property type="match status" value="1"/>
</dbReference>
<dbReference type="Proteomes" id="UP000885832">
    <property type="component" value="Unassembled WGS sequence"/>
</dbReference>
<feature type="binding site" evidence="6">
    <location>
        <begin position="74"/>
        <end position="75"/>
    </location>
    <ligand>
        <name>substrate</name>
    </ligand>
</feature>
<proteinExistence type="inferred from homology"/>
<evidence type="ECO:0000313" key="8">
    <source>
        <dbReference type="EMBL" id="HHJ81089.1"/>
    </source>
</evidence>
<organism evidence="8">
    <name type="scientific">Candidatus Tenderia electrophaga</name>
    <dbReference type="NCBI Taxonomy" id="1748243"/>
    <lineage>
        <taxon>Bacteria</taxon>
        <taxon>Pseudomonadati</taxon>
        <taxon>Pseudomonadota</taxon>
        <taxon>Gammaproteobacteria</taxon>
        <taxon>Candidatus Tenderiales</taxon>
        <taxon>Candidatus Tenderiaceae</taxon>
        <taxon>Candidatus Tenderia</taxon>
    </lineage>
</organism>
<dbReference type="InterPro" id="IPR029033">
    <property type="entry name" value="His_PPase_superfam"/>
</dbReference>
<comment type="caution">
    <text evidence="8">The sequence shown here is derived from an EMBL/GenBank/DDBJ whole genome shotgun (WGS) entry which is preliminary data.</text>
</comment>
<evidence type="ECO:0000256" key="6">
    <source>
        <dbReference type="PIRSR" id="PIRSR613078-2"/>
    </source>
</evidence>
<protein>
    <recommendedName>
        <fullName evidence="2">phosphoglycerate mutase (2,3-diphosphoglycerate-dependent)</fullName>
        <ecNumber evidence="2">5.4.2.11</ecNumber>
    </recommendedName>
</protein>
<keyword evidence="5 8" id="KW-0413">Isomerase</keyword>